<dbReference type="Pfam" id="PF01869">
    <property type="entry name" value="BcrAD_BadFG"/>
    <property type="match status" value="1"/>
</dbReference>
<evidence type="ECO:0000259" key="1">
    <source>
        <dbReference type="Pfam" id="PF01869"/>
    </source>
</evidence>
<accession>A0ABW8RN10</accession>
<dbReference type="PANTHER" id="PTHR43190:SF3">
    <property type="entry name" value="N-ACETYL-D-GLUCOSAMINE KINASE"/>
    <property type="match status" value="1"/>
</dbReference>
<feature type="domain" description="ATPase BadF/BadG/BcrA/BcrD type" evidence="1">
    <location>
        <begin position="7"/>
        <end position="296"/>
    </location>
</feature>
<reference evidence="2 3" key="1">
    <citation type="submission" date="2024-11" db="EMBL/GenBank/DDBJ databases">
        <authorList>
            <person name="Lucas J.A."/>
        </authorList>
    </citation>
    <scope>NUCLEOTIDE SEQUENCE [LARGE SCALE GENOMIC DNA]</scope>
    <source>
        <strain evidence="2 3">Z 5.4</strain>
    </source>
</reference>
<gene>
    <name evidence="2" type="ORF">ACJEBI_20295</name>
</gene>
<dbReference type="EMBL" id="JBJHQH010000017">
    <property type="protein sequence ID" value="MFK9093809.1"/>
    <property type="molecule type" value="Genomic_DNA"/>
</dbReference>
<organism evidence="2 3">
    <name type="scientific">Bacillus salipaludis</name>
    <dbReference type="NCBI Taxonomy" id="2547811"/>
    <lineage>
        <taxon>Bacteria</taxon>
        <taxon>Bacillati</taxon>
        <taxon>Bacillota</taxon>
        <taxon>Bacilli</taxon>
        <taxon>Bacillales</taxon>
        <taxon>Bacillaceae</taxon>
        <taxon>Bacillus</taxon>
    </lineage>
</organism>
<protein>
    <submittedName>
        <fullName evidence="2">N-acetylglucosamine kinase</fullName>
    </submittedName>
</protein>
<dbReference type="Proteomes" id="UP001623041">
    <property type="component" value="Unassembled WGS sequence"/>
</dbReference>
<sequence length="332" mass="36185">MRYVLSLDGGGTKLDCLIANEYGVLVGGGKGGPTNSSFNTSGEIEQSLTQTIKQAIEKEKINKHDITTVYAAVSADTQFVKSLIANALHQNVQIHLCSESRISLFAAIQKDDGCIVQAGTGSFAAVRFNSIEKTVGGWGTILGDEGSGYDIGRKALIASLRMVDSRGQSTILKEKILQKLGSHNIKELVHLIYRAAPGRQRTMIASICSVVGQCTLKGDIVAKNILIDSAKELSEQTIIALYNLTTTDIEISISGGVWKTHPLIFQEFTKEVRKEFPNITIVPPVFEPVVGGILLGLKDFGYPINSKLEELKESFTDYLFPQIWLEEEGHLV</sequence>
<dbReference type="GO" id="GO:0016301">
    <property type="term" value="F:kinase activity"/>
    <property type="evidence" value="ECO:0007669"/>
    <property type="project" value="UniProtKB-KW"/>
</dbReference>
<dbReference type="InterPro" id="IPR002731">
    <property type="entry name" value="ATPase_BadF"/>
</dbReference>
<keyword evidence="2" id="KW-0808">Transferase</keyword>
<dbReference type="InterPro" id="IPR043129">
    <property type="entry name" value="ATPase_NBD"/>
</dbReference>
<keyword evidence="3" id="KW-1185">Reference proteome</keyword>
<evidence type="ECO:0000313" key="2">
    <source>
        <dbReference type="EMBL" id="MFK9093809.1"/>
    </source>
</evidence>
<dbReference type="CDD" id="cd24007">
    <property type="entry name" value="ASKHA_NBD_eukNAGK-like"/>
    <property type="match status" value="1"/>
</dbReference>
<dbReference type="PANTHER" id="PTHR43190">
    <property type="entry name" value="N-ACETYL-D-GLUCOSAMINE KINASE"/>
    <property type="match status" value="1"/>
</dbReference>
<comment type="caution">
    <text evidence="2">The sequence shown here is derived from an EMBL/GenBank/DDBJ whole genome shotgun (WGS) entry which is preliminary data.</text>
</comment>
<keyword evidence="2" id="KW-0418">Kinase</keyword>
<name>A0ABW8RN10_9BACI</name>
<dbReference type="RefSeq" id="WP_406582308.1">
    <property type="nucleotide sequence ID" value="NZ_JBJHQH010000017.1"/>
</dbReference>
<dbReference type="Gene3D" id="3.30.420.40">
    <property type="match status" value="2"/>
</dbReference>
<evidence type="ECO:0000313" key="3">
    <source>
        <dbReference type="Proteomes" id="UP001623041"/>
    </source>
</evidence>
<proteinExistence type="predicted"/>
<dbReference type="SUPFAM" id="SSF53067">
    <property type="entry name" value="Actin-like ATPase domain"/>
    <property type="match status" value="2"/>
</dbReference>
<dbReference type="InterPro" id="IPR052519">
    <property type="entry name" value="Euk-type_GlcNAc_Kinase"/>
</dbReference>